<organism evidence="2 3">
    <name type="scientific">Actinokineospora globicatena</name>
    <dbReference type="NCBI Taxonomy" id="103729"/>
    <lineage>
        <taxon>Bacteria</taxon>
        <taxon>Bacillati</taxon>
        <taxon>Actinomycetota</taxon>
        <taxon>Actinomycetes</taxon>
        <taxon>Pseudonocardiales</taxon>
        <taxon>Pseudonocardiaceae</taxon>
        <taxon>Actinokineospora</taxon>
    </lineage>
</organism>
<comment type="caution">
    <text evidence="2">The sequence shown here is derived from an EMBL/GenBank/DDBJ whole genome shotgun (WGS) entry which is preliminary data.</text>
</comment>
<feature type="signal peptide" evidence="1">
    <location>
        <begin position="1"/>
        <end position="33"/>
    </location>
</feature>
<gene>
    <name evidence="2" type="ORF">Aglo03_00510</name>
</gene>
<dbReference type="AlphaFoldDB" id="A0A9W6QGA7"/>
<name>A0A9W6QGA7_9PSEU</name>
<proteinExistence type="predicted"/>
<dbReference type="Proteomes" id="UP001165042">
    <property type="component" value="Unassembled WGS sequence"/>
</dbReference>
<accession>A0A9W6QGA7</accession>
<evidence type="ECO:0000313" key="3">
    <source>
        <dbReference type="Proteomes" id="UP001165042"/>
    </source>
</evidence>
<dbReference type="RefSeq" id="WP_285606467.1">
    <property type="nucleotide sequence ID" value="NZ_BSSD01000001.1"/>
</dbReference>
<keyword evidence="1" id="KW-0732">Signal</keyword>
<reference evidence="2" key="1">
    <citation type="submission" date="2023-02" db="EMBL/GenBank/DDBJ databases">
        <title>Actinokineospora globicatena NBRC 15670.</title>
        <authorList>
            <person name="Ichikawa N."/>
            <person name="Sato H."/>
            <person name="Tonouchi N."/>
        </authorList>
    </citation>
    <scope>NUCLEOTIDE SEQUENCE</scope>
    <source>
        <strain evidence="2">NBRC 15670</strain>
    </source>
</reference>
<sequence length="602" mass="63917">MRSTGVRARVTRLGVVLAAAIAGTVVGTGPAQAAQQHVTANVSPVAWLSTDSRTPNKVITSGDARVGAWRDEQGRKHVSKSYFTFDVSAYRTKTLIQVWARFPELAANDCAKRRATEVWLTAPAEHRTTWADQPRETVRLTGVPSTECLHNSPPWDATEVVRQALARGKSKVTLVVSIAEDQQDKLAFGRTYSSRYPTLEIGYNTAPQVPSKVQLGGFPRYDCGATIRDTSLQVLVWPVDEDPIPGLRSRLAVWPVDRPQDRQEFVGTGTSSGYSESFALPSALLTNGARLAVAARSEDGFAVSGWTAPCEFTVDTEAPAVLPTVASTVYTEGSVFPGVGGETVAGDFTFTANGVADVVAFTYRGNNMPMGTVPAEQPGGQATVSLTPVRAGAATLEVASVDRAGNQSAWRSYSFWVRRTAPTVDGYVVRLAEPKVFTLTANQPGAVAFTSVLDGGTPVTTPVGPDGKAQVTVTLTNADRTQHPFQAWTVDATGHRSGVADQSLYLDTLAPDASTDVWSPVVGVAIPLTFQANLPGSVSFTYRVGDSGPPTTVPAVDGHAEVSWTPETAGPTTIEVRSTNADGITSGWNQNFAVWVENAPPA</sequence>
<dbReference type="EMBL" id="BSSD01000001">
    <property type="protein sequence ID" value="GLW89235.1"/>
    <property type="molecule type" value="Genomic_DNA"/>
</dbReference>
<evidence type="ECO:0000256" key="1">
    <source>
        <dbReference type="SAM" id="SignalP"/>
    </source>
</evidence>
<protein>
    <submittedName>
        <fullName evidence="2">Uncharacterized protein</fullName>
    </submittedName>
</protein>
<keyword evidence="3" id="KW-1185">Reference proteome</keyword>
<feature type="chain" id="PRO_5040871812" evidence="1">
    <location>
        <begin position="34"/>
        <end position="602"/>
    </location>
</feature>
<evidence type="ECO:0000313" key="2">
    <source>
        <dbReference type="EMBL" id="GLW89235.1"/>
    </source>
</evidence>